<dbReference type="PANTHER" id="PTHR31465:SF35">
    <property type="entry name" value="RTA1 DOMAIN PROTEIN-RELATED"/>
    <property type="match status" value="1"/>
</dbReference>
<dbReference type="Proteomes" id="UP000190744">
    <property type="component" value="Unassembled WGS sequence"/>
</dbReference>
<evidence type="ECO:0000256" key="5">
    <source>
        <dbReference type="SAM" id="Phobius"/>
    </source>
</evidence>
<protein>
    <submittedName>
        <fullName evidence="6">RTA1 domain protein</fullName>
    </submittedName>
</protein>
<accession>A0A1S9RT60</accession>
<gene>
    <name evidence="6" type="ORF">PEBR_11053</name>
</gene>
<evidence type="ECO:0000256" key="2">
    <source>
        <dbReference type="ARBA" id="ARBA00022692"/>
    </source>
</evidence>
<sequence length="277" mass="30952">MAEYVLYNYTPSLAVAVVALLLFLAATIAHIFLAIKHRLKFLTAFIIGGFFEVLGYAARAVNAHQAPNYATMPYAMQSVFILLAPSLFAASIYMVLGRLIRRVDGESRSLIKSTKLTKIFVVGDILAFLIQSGGGAMLSGAKSASNMKLGENVITVGLFVQIVFFGFFVVISVIFHKRIVANPTTGSITCTVNWKRYLFILYFASTMIMIRCIYRVVEYIQGQTGALQNHEYYAYLFDALLMFLVMIVFIIFHPSQILSRDTPQLGDTELIYQQLSE</sequence>
<proteinExistence type="predicted"/>
<evidence type="ECO:0000313" key="6">
    <source>
        <dbReference type="EMBL" id="OOQ88687.1"/>
    </source>
</evidence>
<evidence type="ECO:0000313" key="7">
    <source>
        <dbReference type="Proteomes" id="UP000190744"/>
    </source>
</evidence>
<dbReference type="AlphaFoldDB" id="A0A1S9RT60"/>
<keyword evidence="4 5" id="KW-0472">Membrane</keyword>
<feature type="transmembrane region" description="Helical" evidence="5">
    <location>
        <begin position="197"/>
        <end position="217"/>
    </location>
</feature>
<reference evidence="7" key="1">
    <citation type="submission" date="2015-09" db="EMBL/GenBank/DDBJ databases">
        <authorList>
            <person name="Fill T.P."/>
            <person name="Baretta J.F."/>
            <person name="de Almeida L.G."/>
            <person name="Rocha M."/>
            <person name="de Souza D.H."/>
            <person name="Malavazi I."/>
            <person name="Cerdeira L.T."/>
            <person name="Hong H."/>
            <person name="Samborskyy M."/>
            <person name="de Vasconcelos A.T."/>
            <person name="Leadlay P."/>
            <person name="Rodrigues-Filho E."/>
        </authorList>
    </citation>
    <scope>NUCLEOTIDE SEQUENCE [LARGE SCALE GENOMIC DNA]</scope>
    <source>
        <strain evidence="7">LaBioMMi 136</strain>
    </source>
</reference>
<feature type="transmembrane region" description="Helical" evidence="5">
    <location>
        <begin position="232"/>
        <end position="252"/>
    </location>
</feature>
<dbReference type="Pfam" id="PF04479">
    <property type="entry name" value="RTA1"/>
    <property type="match status" value="1"/>
</dbReference>
<keyword evidence="2 5" id="KW-0812">Transmembrane</keyword>
<comment type="subcellular location">
    <subcellularLocation>
        <location evidence="1">Membrane</location>
        <topology evidence="1">Multi-pass membrane protein</topology>
    </subcellularLocation>
</comment>
<keyword evidence="3 5" id="KW-1133">Transmembrane helix</keyword>
<organism evidence="6 7">
    <name type="scientific">Penicillium brasilianum</name>
    <dbReference type="NCBI Taxonomy" id="104259"/>
    <lineage>
        <taxon>Eukaryota</taxon>
        <taxon>Fungi</taxon>
        <taxon>Dikarya</taxon>
        <taxon>Ascomycota</taxon>
        <taxon>Pezizomycotina</taxon>
        <taxon>Eurotiomycetes</taxon>
        <taxon>Eurotiomycetidae</taxon>
        <taxon>Eurotiales</taxon>
        <taxon>Aspergillaceae</taxon>
        <taxon>Penicillium</taxon>
    </lineage>
</organism>
<feature type="transmembrane region" description="Helical" evidence="5">
    <location>
        <begin position="41"/>
        <end position="58"/>
    </location>
</feature>
<comment type="caution">
    <text evidence="6">The sequence shown here is derived from an EMBL/GenBank/DDBJ whole genome shotgun (WGS) entry which is preliminary data.</text>
</comment>
<feature type="transmembrane region" description="Helical" evidence="5">
    <location>
        <begin position="119"/>
        <end position="141"/>
    </location>
</feature>
<name>A0A1S9RT60_PENBI</name>
<feature type="transmembrane region" description="Helical" evidence="5">
    <location>
        <begin position="78"/>
        <end position="99"/>
    </location>
</feature>
<dbReference type="PANTHER" id="PTHR31465">
    <property type="entry name" value="PROTEIN RTA1-RELATED"/>
    <property type="match status" value="1"/>
</dbReference>
<evidence type="ECO:0000256" key="1">
    <source>
        <dbReference type="ARBA" id="ARBA00004141"/>
    </source>
</evidence>
<feature type="transmembrane region" description="Helical" evidence="5">
    <location>
        <begin position="12"/>
        <end position="34"/>
    </location>
</feature>
<evidence type="ECO:0000256" key="3">
    <source>
        <dbReference type="ARBA" id="ARBA00022989"/>
    </source>
</evidence>
<dbReference type="EMBL" id="LJBN01000117">
    <property type="protein sequence ID" value="OOQ88687.1"/>
    <property type="molecule type" value="Genomic_DNA"/>
</dbReference>
<evidence type="ECO:0000256" key="4">
    <source>
        <dbReference type="ARBA" id="ARBA00023136"/>
    </source>
</evidence>
<feature type="transmembrane region" description="Helical" evidence="5">
    <location>
        <begin position="153"/>
        <end position="176"/>
    </location>
</feature>
<dbReference type="GO" id="GO:0016020">
    <property type="term" value="C:membrane"/>
    <property type="evidence" value="ECO:0007669"/>
    <property type="project" value="UniProtKB-SubCell"/>
</dbReference>
<dbReference type="InterPro" id="IPR007568">
    <property type="entry name" value="RTA1"/>
</dbReference>